<comment type="caution">
    <text evidence="1">The sequence shown here is derived from an EMBL/GenBank/DDBJ whole genome shotgun (WGS) entry which is preliminary data.</text>
</comment>
<sequence length="93" mass="10981">MVMKLTFSAKFPRKYNNNENVTSCCVWKLKIRSLDLNNFSNSGDLKINTTNAFKRNKENRNLLLLNSVKWELKNFMEIAFHKLKESTAYLVFN</sequence>
<gene>
    <name evidence="1" type="ORF">T01_2408</name>
</gene>
<reference evidence="1 2" key="1">
    <citation type="submission" date="2015-01" db="EMBL/GenBank/DDBJ databases">
        <title>Evolution of Trichinella species and genotypes.</title>
        <authorList>
            <person name="Korhonen P.K."/>
            <person name="Edoardo P."/>
            <person name="Giuseppe L.R."/>
            <person name="Gasser R.B."/>
        </authorList>
    </citation>
    <scope>NUCLEOTIDE SEQUENCE [LARGE SCALE GENOMIC DNA]</scope>
    <source>
        <strain evidence="1">ISS3</strain>
    </source>
</reference>
<dbReference type="AlphaFoldDB" id="A0A0V1BI16"/>
<dbReference type="Proteomes" id="UP000054776">
    <property type="component" value="Unassembled WGS sequence"/>
</dbReference>
<keyword evidence="2" id="KW-1185">Reference proteome</keyword>
<accession>A0A0V1BI16</accession>
<protein>
    <submittedName>
        <fullName evidence="1">Uncharacterized protein</fullName>
    </submittedName>
</protein>
<dbReference type="InParanoid" id="A0A0V1BI16"/>
<dbReference type="EMBL" id="JYDH01000039">
    <property type="protein sequence ID" value="KRY36852.1"/>
    <property type="molecule type" value="Genomic_DNA"/>
</dbReference>
<evidence type="ECO:0000313" key="2">
    <source>
        <dbReference type="Proteomes" id="UP000054776"/>
    </source>
</evidence>
<organism evidence="1 2">
    <name type="scientific">Trichinella spiralis</name>
    <name type="common">Trichina worm</name>
    <dbReference type="NCBI Taxonomy" id="6334"/>
    <lineage>
        <taxon>Eukaryota</taxon>
        <taxon>Metazoa</taxon>
        <taxon>Ecdysozoa</taxon>
        <taxon>Nematoda</taxon>
        <taxon>Enoplea</taxon>
        <taxon>Dorylaimia</taxon>
        <taxon>Trichinellida</taxon>
        <taxon>Trichinellidae</taxon>
        <taxon>Trichinella</taxon>
    </lineage>
</organism>
<proteinExistence type="predicted"/>
<name>A0A0V1BI16_TRISP</name>
<evidence type="ECO:0000313" key="1">
    <source>
        <dbReference type="EMBL" id="KRY36852.1"/>
    </source>
</evidence>